<dbReference type="HAMAP" id="MF_00715">
    <property type="entry name" value="SlyX"/>
    <property type="match status" value="1"/>
</dbReference>
<keyword evidence="2" id="KW-0175">Coiled coil</keyword>
<dbReference type="Gene3D" id="1.20.5.300">
    <property type="match status" value="1"/>
</dbReference>
<name>A0A8H2JJX1_9GAMM</name>
<evidence type="ECO:0000313" key="4">
    <source>
        <dbReference type="Proteomes" id="UP000307702"/>
    </source>
</evidence>
<sequence length="89" mass="10123">MANNEVTLSAHSTNANYVQQLEKRVDDLESRNVFQDDVIEQLSEELANHQHEISELKQQIQLVANRIKDAASLSLDNDNDSIEPPPPHY</sequence>
<dbReference type="EMBL" id="SZVP01000012">
    <property type="protein sequence ID" value="TMM43915.1"/>
    <property type="molecule type" value="Genomic_DNA"/>
</dbReference>
<dbReference type="PANTHER" id="PTHR36508">
    <property type="entry name" value="PROTEIN SLYX"/>
    <property type="match status" value="1"/>
</dbReference>
<comment type="caution">
    <text evidence="3">The sequence shown here is derived from an EMBL/GenBank/DDBJ whole genome shotgun (WGS) entry which is preliminary data.</text>
</comment>
<dbReference type="RefSeq" id="WP_138623716.1">
    <property type="nucleotide sequence ID" value="NZ_SZVP01000012.1"/>
</dbReference>
<gene>
    <name evidence="1" type="primary">slyX</name>
    <name evidence="3" type="ORF">FCS21_12020</name>
</gene>
<reference evidence="3 4" key="1">
    <citation type="submission" date="2019-05" db="EMBL/GenBank/DDBJ databases">
        <title>Colwellia ponticola sp. nov., isolated from seawater.</title>
        <authorList>
            <person name="Yoon J.-H."/>
        </authorList>
    </citation>
    <scope>NUCLEOTIDE SEQUENCE [LARGE SCALE GENOMIC DNA]</scope>
    <source>
        <strain evidence="3 4">OISW-25</strain>
    </source>
</reference>
<dbReference type="Proteomes" id="UP000307702">
    <property type="component" value="Unassembled WGS sequence"/>
</dbReference>
<feature type="coiled-coil region" evidence="2">
    <location>
        <begin position="18"/>
        <end position="73"/>
    </location>
</feature>
<dbReference type="Pfam" id="PF04102">
    <property type="entry name" value="SlyX"/>
    <property type="match status" value="1"/>
</dbReference>
<keyword evidence="4" id="KW-1185">Reference proteome</keyword>
<dbReference type="OrthoDB" id="5771733at2"/>
<comment type="similarity">
    <text evidence="1">Belongs to the SlyX family.</text>
</comment>
<proteinExistence type="inferred from homology"/>
<organism evidence="3 4">
    <name type="scientific">Colwellia ponticola</name>
    <dbReference type="NCBI Taxonomy" id="2304625"/>
    <lineage>
        <taxon>Bacteria</taxon>
        <taxon>Pseudomonadati</taxon>
        <taxon>Pseudomonadota</taxon>
        <taxon>Gammaproteobacteria</taxon>
        <taxon>Alteromonadales</taxon>
        <taxon>Colwelliaceae</taxon>
        <taxon>Colwellia</taxon>
    </lineage>
</organism>
<dbReference type="InterPro" id="IPR007236">
    <property type="entry name" value="SlyX"/>
</dbReference>
<evidence type="ECO:0000256" key="2">
    <source>
        <dbReference type="SAM" id="Coils"/>
    </source>
</evidence>
<accession>A0A8H2JJX1</accession>
<dbReference type="PANTHER" id="PTHR36508:SF1">
    <property type="entry name" value="PROTEIN SLYX"/>
    <property type="match status" value="1"/>
</dbReference>
<dbReference type="AlphaFoldDB" id="A0A8H2JJX1"/>
<protein>
    <recommendedName>
        <fullName evidence="1">Protein SlyX homolog</fullName>
    </recommendedName>
</protein>
<evidence type="ECO:0000313" key="3">
    <source>
        <dbReference type="EMBL" id="TMM43915.1"/>
    </source>
</evidence>
<evidence type="ECO:0000256" key="1">
    <source>
        <dbReference type="HAMAP-Rule" id="MF_00715"/>
    </source>
</evidence>